<dbReference type="AlphaFoldDB" id="A0A496PMK3"/>
<comment type="caution">
    <text evidence="1">The sequence shown here is derived from an EMBL/GenBank/DDBJ whole genome shotgun (WGS) entry which is preliminary data.</text>
</comment>
<dbReference type="RefSeq" id="WP_121484036.1">
    <property type="nucleotide sequence ID" value="NZ_QQXL01000001.1"/>
</dbReference>
<reference evidence="1 2" key="1">
    <citation type="submission" date="2018-07" db="EMBL/GenBank/DDBJ databases">
        <title>Arthrobacter sp. nov., isolated from raw cow's milk with high bacterial count.</title>
        <authorList>
            <person name="Hahne J."/>
            <person name="Isele D."/>
            <person name="Lipski A."/>
        </authorList>
    </citation>
    <scope>NUCLEOTIDE SEQUENCE [LARGE SCALE GENOMIC DNA]</scope>
    <source>
        <strain evidence="1 2">JZ R-183</strain>
    </source>
</reference>
<evidence type="ECO:0000313" key="2">
    <source>
        <dbReference type="Proteomes" id="UP000273119"/>
    </source>
</evidence>
<keyword evidence="2" id="KW-1185">Reference proteome</keyword>
<evidence type="ECO:0000313" key="1">
    <source>
        <dbReference type="EMBL" id="RKW71773.1"/>
    </source>
</evidence>
<gene>
    <name evidence="1" type="ORF">DWQ67_02795</name>
</gene>
<name>A0A496PMK3_9MICC</name>
<accession>A0A496PMK3</accession>
<sequence length="78" mass="8780">MKPVIRAKKGAALLDSLPAGAVVLDRNGHAWQQGGIYRFWGEQHGYWYRSYGDDSEVTAREIADLAPFTVLHPRKDQP</sequence>
<organism evidence="1 2">
    <name type="scientific">Galactobacter caseinivorans</name>
    <dbReference type="NCBI Taxonomy" id="2676123"/>
    <lineage>
        <taxon>Bacteria</taxon>
        <taxon>Bacillati</taxon>
        <taxon>Actinomycetota</taxon>
        <taxon>Actinomycetes</taxon>
        <taxon>Micrococcales</taxon>
        <taxon>Micrococcaceae</taxon>
        <taxon>Galactobacter</taxon>
    </lineage>
</organism>
<dbReference type="EMBL" id="QQXL01000001">
    <property type="protein sequence ID" value="RKW71773.1"/>
    <property type="molecule type" value="Genomic_DNA"/>
</dbReference>
<dbReference type="Proteomes" id="UP000273119">
    <property type="component" value="Unassembled WGS sequence"/>
</dbReference>
<proteinExistence type="predicted"/>
<protein>
    <submittedName>
        <fullName evidence="1">Uncharacterized protein</fullName>
    </submittedName>
</protein>